<dbReference type="EMBL" id="KI291955">
    <property type="protein sequence ID" value="ESA06183.1"/>
    <property type="molecule type" value="Genomic_DNA"/>
</dbReference>
<sequence>MGFCSGFWEVTKFTGRVTMADRSSNRFHWWSDSTSNWWTSLWRWQTCKKYRKRDGGISYDDDCPICQGS</sequence>
<evidence type="ECO:0000313" key="1">
    <source>
        <dbReference type="EMBL" id="ESA06183.1"/>
    </source>
</evidence>
<name>U9TIP8_RHIID</name>
<proteinExistence type="predicted"/>
<gene>
    <name evidence="1" type="ORF">GLOINDRAFT_34508</name>
</gene>
<organism evidence="1">
    <name type="scientific">Rhizophagus irregularis (strain DAOM 181602 / DAOM 197198 / MUCL 43194)</name>
    <name type="common">Arbuscular mycorrhizal fungus</name>
    <name type="synonym">Glomus intraradices</name>
    <dbReference type="NCBI Taxonomy" id="747089"/>
    <lineage>
        <taxon>Eukaryota</taxon>
        <taxon>Fungi</taxon>
        <taxon>Fungi incertae sedis</taxon>
        <taxon>Mucoromycota</taxon>
        <taxon>Glomeromycotina</taxon>
        <taxon>Glomeromycetes</taxon>
        <taxon>Glomerales</taxon>
        <taxon>Glomeraceae</taxon>
        <taxon>Rhizophagus</taxon>
    </lineage>
</organism>
<reference evidence="1" key="1">
    <citation type="submission" date="2013-07" db="EMBL/GenBank/DDBJ databases">
        <title>The genome of an arbuscular mycorrhizal fungus provides insights into the evolution of the oldest plant symbiosis.</title>
        <authorList>
            <consortium name="DOE Joint Genome Institute"/>
            <person name="Tisserant E."/>
            <person name="Malbreil M."/>
            <person name="Kuo A."/>
            <person name="Kohler A."/>
            <person name="Symeonidi A."/>
            <person name="Balestrini R."/>
            <person name="Charron P."/>
            <person name="Duensing N."/>
            <person name="Frei-dit-Frey N."/>
            <person name="Gianinazzi-Pearson V."/>
            <person name="Gilbert B."/>
            <person name="Handa Y."/>
            <person name="Hijri M."/>
            <person name="Kaul R."/>
            <person name="Kawaguchi M."/>
            <person name="Krajinski F."/>
            <person name="Lammers P."/>
            <person name="Lapierre D."/>
            <person name="Masclaux F.G."/>
            <person name="Murat C."/>
            <person name="Morin E."/>
            <person name="Ndikumana S."/>
            <person name="Pagni M."/>
            <person name="Petitpierre D."/>
            <person name="Requena N."/>
            <person name="Rosikiewicz P."/>
            <person name="Riley R."/>
            <person name="Saito K."/>
            <person name="San Clemente H."/>
            <person name="Shapiro H."/>
            <person name="van Tuinen D."/>
            <person name="Becard G."/>
            <person name="Bonfante P."/>
            <person name="Paszkowski U."/>
            <person name="Shachar-Hill Y."/>
            <person name="Young J.P."/>
            <person name="Sanders I.R."/>
            <person name="Henrissat B."/>
            <person name="Rensing S.A."/>
            <person name="Grigoriev I.V."/>
            <person name="Corradi N."/>
            <person name="Roux C."/>
            <person name="Martin F."/>
        </authorList>
    </citation>
    <scope>NUCLEOTIDE SEQUENCE</scope>
    <source>
        <strain evidence="1">DAOM 197198</strain>
    </source>
</reference>
<protein>
    <submittedName>
        <fullName evidence="1">Uncharacterized protein</fullName>
    </submittedName>
</protein>
<dbReference type="AlphaFoldDB" id="U9TIP8"/>
<accession>U9TIP8</accession>
<dbReference type="HOGENOM" id="CLU_2777221_0_0_1"/>